<dbReference type="NCBIfam" id="TIGR01643">
    <property type="entry name" value="YD_repeat_2x"/>
    <property type="match status" value="9"/>
</dbReference>
<dbReference type="InterPro" id="IPR056823">
    <property type="entry name" value="TEN-like_YD-shell"/>
</dbReference>
<dbReference type="InterPro" id="IPR031325">
    <property type="entry name" value="RHS_repeat"/>
</dbReference>
<dbReference type="Pfam" id="PF05593">
    <property type="entry name" value="RHS_repeat"/>
    <property type="match status" value="1"/>
</dbReference>
<dbReference type="PANTHER" id="PTHR38340">
    <property type="entry name" value="S-LAYER PROTEIN"/>
    <property type="match status" value="1"/>
</dbReference>
<dbReference type="InterPro" id="IPR011049">
    <property type="entry name" value="Serralysin-like_metalloprot_C"/>
</dbReference>
<evidence type="ECO:0000256" key="2">
    <source>
        <dbReference type="ARBA" id="ARBA00022525"/>
    </source>
</evidence>
<dbReference type="Gene3D" id="2.160.20.160">
    <property type="match status" value="1"/>
</dbReference>
<protein>
    <recommendedName>
        <fullName evidence="5">Teneurin-like YD-shell domain-containing protein</fullName>
    </recommendedName>
</protein>
<feature type="domain" description="Teneurin-like YD-shell" evidence="5">
    <location>
        <begin position="45"/>
        <end position="124"/>
    </location>
</feature>
<dbReference type="Pfam" id="PF25023">
    <property type="entry name" value="TEN_YD-shell"/>
    <property type="match status" value="2"/>
</dbReference>
<dbReference type="Gene3D" id="2.180.10.10">
    <property type="entry name" value="RHS repeat-associated core"/>
    <property type="match status" value="2"/>
</dbReference>
<dbReference type="SUPFAM" id="SSF51120">
    <property type="entry name" value="beta-Roll"/>
    <property type="match status" value="12"/>
</dbReference>
<dbReference type="SUPFAM" id="SSF63825">
    <property type="entry name" value="YWTD domain"/>
    <property type="match status" value="1"/>
</dbReference>
<gene>
    <name evidence="6" type="ORF">H6G24_06150</name>
</gene>
<dbReference type="InterPro" id="IPR018511">
    <property type="entry name" value="Hemolysin-typ_Ca-bd_CS"/>
</dbReference>
<comment type="caution">
    <text evidence="6">The sequence shown here is derived from an EMBL/GenBank/DDBJ whole genome shotgun (WGS) entry which is preliminary data.</text>
</comment>
<accession>A0ABR8A542</accession>
<evidence type="ECO:0000259" key="5">
    <source>
        <dbReference type="Pfam" id="PF25023"/>
    </source>
</evidence>
<name>A0ABR8A542_9CYAN</name>
<dbReference type="InterPro" id="IPR006530">
    <property type="entry name" value="YD"/>
</dbReference>
<evidence type="ECO:0000256" key="3">
    <source>
        <dbReference type="ARBA" id="ARBA00022737"/>
    </source>
</evidence>
<evidence type="ECO:0000256" key="1">
    <source>
        <dbReference type="ARBA" id="ARBA00004613"/>
    </source>
</evidence>
<feature type="region of interest" description="Disordered" evidence="4">
    <location>
        <begin position="1968"/>
        <end position="1998"/>
    </location>
</feature>
<evidence type="ECO:0000256" key="4">
    <source>
        <dbReference type="SAM" id="MobiDB-lite"/>
    </source>
</evidence>
<reference evidence="6 7" key="1">
    <citation type="journal article" date="2020" name="ISME J.">
        <title>Comparative genomics reveals insights into cyanobacterial evolution and habitat adaptation.</title>
        <authorList>
            <person name="Chen M.Y."/>
            <person name="Teng W.K."/>
            <person name="Zhao L."/>
            <person name="Hu C.X."/>
            <person name="Zhou Y.K."/>
            <person name="Han B.P."/>
            <person name="Song L.R."/>
            <person name="Shu W.S."/>
        </authorList>
    </citation>
    <scope>NUCLEOTIDE SEQUENCE [LARGE SCALE GENOMIC DNA]</scope>
    <source>
        <strain evidence="6 7">FACHB-288</strain>
    </source>
</reference>
<keyword evidence="2" id="KW-0964">Secreted</keyword>
<dbReference type="Proteomes" id="UP000658514">
    <property type="component" value="Unassembled WGS sequence"/>
</dbReference>
<dbReference type="RefSeq" id="WP_190539003.1">
    <property type="nucleotide sequence ID" value="NZ_CAWPNO010000106.1"/>
</dbReference>
<dbReference type="InterPro" id="IPR022385">
    <property type="entry name" value="Rhs_assc_core"/>
</dbReference>
<dbReference type="PANTHER" id="PTHR38340:SF1">
    <property type="entry name" value="S-LAYER PROTEIN"/>
    <property type="match status" value="1"/>
</dbReference>
<evidence type="ECO:0000313" key="7">
    <source>
        <dbReference type="Proteomes" id="UP000658514"/>
    </source>
</evidence>
<dbReference type="NCBIfam" id="TIGR03696">
    <property type="entry name" value="Rhs_assc_core"/>
    <property type="match status" value="1"/>
</dbReference>
<dbReference type="Gene3D" id="2.150.10.10">
    <property type="entry name" value="Serralysin-like metalloprotease, C-terminal"/>
    <property type="match status" value="11"/>
</dbReference>
<keyword evidence="3" id="KW-0677">Repeat</keyword>
<proteinExistence type="predicted"/>
<keyword evidence="7" id="KW-1185">Reference proteome</keyword>
<dbReference type="PROSITE" id="PS00330">
    <property type="entry name" value="HEMOLYSIN_CALCIUM"/>
    <property type="match status" value="12"/>
</dbReference>
<dbReference type="InterPro" id="IPR050557">
    <property type="entry name" value="RTX_toxin/Mannuronan_C5-epim"/>
</dbReference>
<dbReference type="Pfam" id="PF00353">
    <property type="entry name" value="HemolysinCabind"/>
    <property type="match status" value="14"/>
</dbReference>
<comment type="subcellular location">
    <subcellularLocation>
        <location evidence="1">Secreted</location>
    </subcellularLocation>
</comment>
<evidence type="ECO:0000313" key="6">
    <source>
        <dbReference type="EMBL" id="MBD2195080.1"/>
    </source>
</evidence>
<dbReference type="InterPro" id="IPR001343">
    <property type="entry name" value="Hemolysn_Ca-bd"/>
</dbReference>
<dbReference type="EMBL" id="JACJQH010000007">
    <property type="protein sequence ID" value="MBD2195080.1"/>
    <property type="molecule type" value="Genomic_DNA"/>
</dbReference>
<dbReference type="PRINTS" id="PR00313">
    <property type="entry name" value="CABNDNGRPT"/>
</dbReference>
<organism evidence="6 7">
    <name type="scientific">Calothrix parietina FACHB-288</name>
    <dbReference type="NCBI Taxonomy" id="2692896"/>
    <lineage>
        <taxon>Bacteria</taxon>
        <taxon>Bacillati</taxon>
        <taxon>Cyanobacteriota</taxon>
        <taxon>Cyanophyceae</taxon>
        <taxon>Nostocales</taxon>
        <taxon>Calotrichaceae</taxon>
        <taxon>Calothrix</taxon>
    </lineage>
</organism>
<sequence length="2330" mass="245843">MSTTVRYEYISPGVIDVIDATGAKTRMNFTSTGQIQSIQDPLNRATNFTYDTNGYLSQITAPGNTIYKYSYDSQGRLLSQTDPLNQSVSFTYGANSDSPTKVTDQKGNALQYAYNRYGELTGITYTDGNSETFTYDRNGNLIEAKERSGDVFKYTYDAAGRITRKTFDDGKFEQYTYDTKGNLASVSDVNNRTTLLVYDANNRLTKITYPNSRFLEFAYDTQGRRTQMKDQSGFTSNYIYDADGRLSKLTNASGATIISYNYDTVGRLSRETNGNGTYTTYAYDNAGQVTSIINYASNNSINSSFAYTYDSLGRQTGVTTRDGTWAYTYDTTGQLARARFTSTNTSIANQDLQYVYDAAGNRIQTIVNGVTTNYTTNNQNQYTTVGGATYTYDADGNLTKVVDGTRTWTYTYNDENKLIGAVTPEGTFSYEYDAFGNRVASVQNGQRTEYLIDPFGLGDVVGEYNGSAATNYVHGIGLVGRFAGSNAAYYDSDLLGSTAGLTNSTGSYINRYAYRPFGENLLTTEGVANSFEYVGQWGVMDESNGLDFMRARFYKTNMGRFTSADPLLLTSGDLVTYNYSYNNPINFVDIDGNIPRSIRKPLNKIRYNIKRSIIPETHPIGNKAKTFPDLGLKNRTFKSLKHIHLGDVHVILDKQFYQAAGNRAILRYAAKGVLRVLGPYGLAAYSLWEIYDNWDEIADFLKNLFPNLNPDRDNWEQAKQTISPLVFDLDGDGIELISLEKSNAFFDLDADGFAERTGWVQSDDGLLALDKNGNGVIDDITEVFGNSTTDGFIILKQLDSNNDNLIDSRDSQFANLRVWKDVNTDGFTDFGELKSVTDWNIQSISLNYQAVNLINAGNRISSISTYTRTNGISQQIVDVWFALDQGDTFYNLDYQLKEEALFLPTLRGYGELPDLYISLSKDSTLLNMMRSLVFLSINNFQQFHAQFTTQLEALLFRWAGVENIVPNSRGIYIDGRKLTFLEVFFGEAFNQNGWGANPGPQASNILDSIWSNLFREMLGRLLVQGQMQNFFPETVFNLASDTLETSSSLDTILNSLRTNAPTNSGQAILYWNFAVTALDAFEGRFNLSQEDFDARIAQVLANAGFSGFLNTLRQADFLQAFANVTFGTSGNDTINGTTGNDQINGAAGNDTISGGAGNDILDGGIGNDRIDGGDGNDTIKAGFGTDTVDGGNGQDTLELDLSGQTANLTITNPLNGGTLPGIASATNIEFLKLTAGSGNDTITQATTINGSIFRSNDIFNGGAGNDIINAGLGLNDQVNGGSGVDTLILNYSVNDVGNQMQFTIAGSNGNGFSGSAGRTATTGGWLDSISFTGIDRFNITATRNADTIDVGGTNSIINAGDGNDTVTLRSLGFTADGGAGTDKLLLNLSAQTTDVNITVTPSGITTPGFTNSITNFESISLTNTGSGNDVVNLSATVGDGGYWNYGSEVRLGAGNDSVIGGTGTDAFYGEAGNDTLDGGADRDRLEGGDGNDILRGGAGDDNGERLAAGVVYGGLYGGAGNDSLDGGAGNDYLDPGTGVDTIIGGTGNDVLNLDLSTRTTAVTVSYTSTASGTVTGGTTFREIEQLFLKTGSGNDVVNLAASVGDGGYWNYGSEVRLGAGNDSVIGGTGTDAFYGEAGNDTLDGGADRDRLEGGDGNDILRGGAGDDNDERLVAGVKYGGLYGGAGNDTLDGGAGNDYLDPGSGVDSVIGGLGNDVLNLDLSTRTTAVTVSYTSTASGTVTGGTTFREIEQLFLKTGSGNDVVNLSATVGDGGYWNYGSEVRLGAGNDSVIGGTGTDAFYGEAGNDTLDGGADRDRLEGGDGNDILRGGAGDDNDERLVAGVKYGGLYGGAGNDTLDGGAGNDYLDPGSGVDSVIGGLGNDVLNLDLSTRTTAVTVSYTSTASGTVTGGTTFREIEQLFLKTGSANDVVNLSATVGSGGSWNYGSEVRLGAGNDSVIGGTGTDALYGEAGNDTLDGGADRDRLEGGDDNDILRGGAGDDNRERLVAGVEYGGLYGGAGNDTLDGGDGNDYLDPGTGVDSVIGGLGNDVLNLDLSTRTTAVTINYTSTASGTVTGGTTFREIEQLFLKTGSANDVVNLSATVGSGGSWNYGSEVRLGAGNDSVIGGTGTDALYGEAGNDTLDGGVDRDRLEGGDGNDILRGGAGDDNDERLVAGVKYGGLYGDAGNDQLFGDAGNDWLAGGAGNDTLTGGTGIDKFVFDIGTAFTTSAMGSDRITDFVTGTDKIVLDKTTFTALTTSAGSNLNASEFAVINESTNGATVAGASIARMVFNRFNGDLFYNADGATSGLGSGGYFATLSGVTTLSTTDILLQA</sequence>
<feature type="domain" description="Teneurin-like YD-shell" evidence="5">
    <location>
        <begin position="131"/>
        <end position="286"/>
    </location>
</feature>